<protein>
    <submittedName>
        <fullName evidence="6">Carotenoid cleavage dioxygenase</fullName>
    </submittedName>
</protein>
<dbReference type="InterPro" id="IPR004294">
    <property type="entry name" value="Carotenoid_Oase"/>
</dbReference>
<evidence type="ECO:0000256" key="3">
    <source>
        <dbReference type="ARBA" id="ARBA00022723"/>
    </source>
</evidence>
<dbReference type="EMBL" id="JAVDXQ010000008">
    <property type="protein sequence ID" value="MDR7299474.1"/>
    <property type="molecule type" value="Genomic_DNA"/>
</dbReference>
<keyword evidence="4" id="KW-0560">Oxidoreductase</keyword>
<comment type="similarity">
    <text evidence="2">Belongs to the carotenoid oxygenase family.</text>
</comment>
<reference evidence="6 7" key="1">
    <citation type="submission" date="2023-07" db="EMBL/GenBank/DDBJ databases">
        <title>Sorghum-associated microbial communities from plants grown in Nebraska, USA.</title>
        <authorList>
            <person name="Schachtman D."/>
        </authorList>
    </citation>
    <scope>NUCLEOTIDE SEQUENCE [LARGE SCALE GENOMIC DNA]</scope>
    <source>
        <strain evidence="6 7">BE310</strain>
    </source>
</reference>
<evidence type="ECO:0000256" key="5">
    <source>
        <dbReference type="ARBA" id="ARBA00023004"/>
    </source>
</evidence>
<dbReference type="PANTHER" id="PTHR10543:SF89">
    <property type="entry name" value="CAROTENOID 9,10(9',10')-CLEAVAGE DIOXYGENASE 1"/>
    <property type="match status" value="1"/>
</dbReference>
<evidence type="ECO:0000256" key="4">
    <source>
        <dbReference type="ARBA" id="ARBA00023002"/>
    </source>
</evidence>
<gene>
    <name evidence="6" type="ORF">J2X16_004844</name>
</gene>
<dbReference type="Pfam" id="PF03055">
    <property type="entry name" value="RPE65"/>
    <property type="match status" value="1"/>
</dbReference>
<evidence type="ECO:0000256" key="2">
    <source>
        <dbReference type="ARBA" id="ARBA00006787"/>
    </source>
</evidence>
<dbReference type="PANTHER" id="PTHR10543">
    <property type="entry name" value="BETA-CAROTENE DIOXYGENASE"/>
    <property type="match status" value="1"/>
</dbReference>
<comment type="caution">
    <text evidence="6">The sequence shown here is derived from an EMBL/GenBank/DDBJ whole genome shotgun (WGS) entry which is preliminary data.</text>
</comment>
<evidence type="ECO:0000313" key="7">
    <source>
        <dbReference type="Proteomes" id="UP001180536"/>
    </source>
</evidence>
<dbReference type="Proteomes" id="UP001180536">
    <property type="component" value="Unassembled WGS sequence"/>
</dbReference>
<dbReference type="SUPFAM" id="SSF50998">
    <property type="entry name" value="Quinoprotein alcohol dehydrogenase-like"/>
    <property type="match status" value="1"/>
</dbReference>
<sequence>MTKPFPAALAEGIDEPCRFDIEVADLELIEGEVPTDIDGLFVQAVPDPMYPPEVAPLWPMTVAAGGDGAVRAFRIKDGCVDFKTRHVRTQRYLLEQAARRSLFGNYRDPFSDDPSVAGQDRTTANTAVYMHAGRLLASKEDGLPYEIDPVTLETKGVWNPGGKITSKTFTAHPKWDPANGEMHGFGYAARGETTRDLAYYVFDADGEMVHEAWFEAPYAAMIHDCALTEHYMLFPLMPLTTDLERLKAGGQHWVYDPDLPTVIGVIPRKGRADQVRWFHAPPTFTGHTINAFEEDGRIVFDAYECDGNGFAAVMPDKHGRMGDPSKVTTRAMRWRIDYHAPSEELTEHQVLAVADGEGPHIDPRRLCQSYRHVFAPTLNRSRLITDRNGRVVPVFFNQLTHFDLTTGHREDWYAGEGATLQDPVYFPRSATADEDDGYLIVVLNRPLEKSNELVILETRRLAAGPVARLKLPVRLRLGIHSNWIDGSLIPAWR</sequence>
<organism evidence="6 7">
    <name type="scientific">Pelomonas aquatica</name>
    <dbReference type="NCBI Taxonomy" id="431058"/>
    <lineage>
        <taxon>Bacteria</taxon>
        <taxon>Pseudomonadati</taxon>
        <taxon>Pseudomonadota</taxon>
        <taxon>Betaproteobacteria</taxon>
        <taxon>Burkholderiales</taxon>
        <taxon>Sphaerotilaceae</taxon>
        <taxon>Roseateles</taxon>
    </lineage>
</organism>
<name>A0ABU1ZFR3_9BURK</name>
<dbReference type="InterPro" id="IPR011047">
    <property type="entry name" value="Quinoprotein_ADH-like_sf"/>
</dbReference>
<keyword evidence="3" id="KW-0479">Metal-binding</keyword>
<evidence type="ECO:0000256" key="1">
    <source>
        <dbReference type="ARBA" id="ARBA00001954"/>
    </source>
</evidence>
<keyword evidence="7" id="KW-1185">Reference proteome</keyword>
<accession>A0ABU1ZFR3</accession>
<keyword evidence="5" id="KW-0408">Iron</keyword>
<comment type="cofactor">
    <cofactor evidence="1">
        <name>Fe(2+)</name>
        <dbReference type="ChEBI" id="CHEBI:29033"/>
    </cofactor>
</comment>
<proteinExistence type="inferred from homology"/>
<dbReference type="GO" id="GO:0051213">
    <property type="term" value="F:dioxygenase activity"/>
    <property type="evidence" value="ECO:0007669"/>
    <property type="project" value="UniProtKB-KW"/>
</dbReference>
<evidence type="ECO:0000313" key="6">
    <source>
        <dbReference type="EMBL" id="MDR7299474.1"/>
    </source>
</evidence>
<keyword evidence="6" id="KW-0223">Dioxygenase</keyword>
<dbReference type="RefSeq" id="WP_310349177.1">
    <property type="nucleotide sequence ID" value="NZ_JAVDXQ010000008.1"/>
</dbReference>